<proteinExistence type="predicted"/>
<feature type="compositionally biased region" description="Basic residues" evidence="1">
    <location>
        <begin position="107"/>
        <end position="116"/>
    </location>
</feature>
<accession>A0AAN6FSR5</accession>
<organism evidence="3 5">
    <name type="scientific">Friedmanniomyces endolithicus</name>
    <dbReference type="NCBI Taxonomy" id="329885"/>
    <lineage>
        <taxon>Eukaryota</taxon>
        <taxon>Fungi</taxon>
        <taxon>Dikarya</taxon>
        <taxon>Ascomycota</taxon>
        <taxon>Pezizomycotina</taxon>
        <taxon>Dothideomycetes</taxon>
        <taxon>Dothideomycetidae</taxon>
        <taxon>Mycosphaerellales</taxon>
        <taxon>Teratosphaeriaceae</taxon>
        <taxon>Friedmanniomyces</taxon>
    </lineage>
</organism>
<keyword evidence="6" id="KW-1185">Reference proteome</keyword>
<evidence type="ECO:0000313" key="5">
    <source>
        <dbReference type="Proteomes" id="UP001168146"/>
    </source>
</evidence>
<gene>
    <name evidence="3" type="ORF">LTR82_006334</name>
    <name evidence="4" type="ORF">LTR91_002651</name>
</gene>
<dbReference type="Pfam" id="PF23257">
    <property type="entry name" value="DUF7071"/>
    <property type="match status" value="1"/>
</dbReference>
<comment type="caution">
    <text evidence="3">The sequence shown here is derived from an EMBL/GenBank/DDBJ whole genome shotgun (WGS) entry which is preliminary data.</text>
</comment>
<dbReference type="EMBL" id="JASUXU010000015">
    <property type="protein sequence ID" value="KAK0322877.1"/>
    <property type="molecule type" value="Genomic_DNA"/>
</dbReference>
<sequence>MGQPSKFKRELEAERQAHSATSEDLNEALQVAQYLALKVESLRNVIATLAMGTELKIGLDGYSEDLEEMERIVLERAASRAWGVLPADDTHYAKDVRETSMPPPPNKRTKRRKRGHASSDAATDFEQHFPSSDFFTVNPADIFSSDVVCPPSDLTWATTYSDQALPEPEPESIDLEALERQLEEAREVMGELADTPVAVRILHKAEGLTREQLERMRRVLEVDVEARTDMVVFADGLLG</sequence>
<dbReference type="AlphaFoldDB" id="A0AAN6FSR5"/>
<reference evidence="3" key="1">
    <citation type="submission" date="2021-12" db="EMBL/GenBank/DDBJ databases">
        <title>Black yeast isolated from Biological Soil Crust.</title>
        <authorList>
            <person name="Kurbessoian T."/>
        </authorList>
    </citation>
    <scope>NUCLEOTIDE SEQUENCE</scope>
    <source>
        <strain evidence="3">CCFEE 5208</strain>
    </source>
</reference>
<evidence type="ECO:0000259" key="2">
    <source>
        <dbReference type="Pfam" id="PF23257"/>
    </source>
</evidence>
<dbReference type="InterPro" id="IPR055499">
    <property type="entry name" value="DUF7071"/>
</dbReference>
<dbReference type="EMBL" id="JAUJLE010000012">
    <property type="protein sequence ID" value="KAK1010255.1"/>
    <property type="molecule type" value="Genomic_DNA"/>
</dbReference>
<protein>
    <recommendedName>
        <fullName evidence="2">DUF7071 domain-containing protein</fullName>
    </recommendedName>
</protein>
<evidence type="ECO:0000313" key="6">
    <source>
        <dbReference type="Proteomes" id="UP001175353"/>
    </source>
</evidence>
<evidence type="ECO:0000256" key="1">
    <source>
        <dbReference type="SAM" id="MobiDB-lite"/>
    </source>
</evidence>
<name>A0AAN6FSR5_9PEZI</name>
<dbReference type="Proteomes" id="UP001175353">
    <property type="component" value="Unassembled WGS sequence"/>
</dbReference>
<feature type="domain" description="DUF7071" evidence="2">
    <location>
        <begin position="183"/>
        <end position="235"/>
    </location>
</feature>
<feature type="compositionally biased region" description="Basic and acidic residues" evidence="1">
    <location>
        <begin position="7"/>
        <end position="17"/>
    </location>
</feature>
<evidence type="ECO:0000313" key="3">
    <source>
        <dbReference type="EMBL" id="KAK0322877.1"/>
    </source>
</evidence>
<dbReference type="Proteomes" id="UP001168146">
    <property type="component" value="Unassembled WGS sequence"/>
</dbReference>
<feature type="region of interest" description="Disordered" evidence="1">
    <location>
        <begin position="93"/>
        <end position="120"/>
    </location>
</feature>
<feature type="region of interest" description="Disordered" evidence="1">
    <location>
        <begin position="1"/>
        <end position="23"/>
    </location>
</feature>
<evidence type="ECO:0000313" key="4">
    <source>
        <dbReference type="EMBL" id="KAK1010255.1"/>
    </source>
</evidence>
<reference evidence="4" key="2">
    <citation type="submission" date="2023-06" db="EMBL/GenBank/DDBJ databases">
        <title>Black Yeasts Isolated from many extreme environments.</title>
        <authorList>
            <person name="Coleine C."/>
            <person name="Stajich J.E."/>
            <person name="Selbmann L."/>
        </authorList>
    </citation>
    <scope>NUCLEOTIDE SEQUENCE</scope>
    <source>
        <strain evidence="4">CCFEE 5200</strain>
    </source>
</reference>